<feature type="domain" description="Alpha-D-phosphohexomutase alpha/beta/alpha" evidence="10">
    <location>
        <begin position="255"/>
        <end position="364"/>
    </location>
</feature>
<dbReference type="InterPro" id="IPR005844">
    <property type="entry name" value="A-D-PHexomutase_a/b/a-I"/>
</dbReference>
<dbReference type="Pfam" id="PF02878">
    <property type="entry name" value="PGM_PMM_I"/>
    <property type="match status" value="1"/>
</dbReference>
<dbReference type="Gene3D" id="3.40.120.10">
    <property type="entry name" value="Alpha-D-Glucose-1,6-Bisphosphate, subunit A, domain 3"/>
    <property type="match status" value="3"/>
</dbReference>
<evidence type="ECO:0000256" key="4">
    <source>
        <dbReference type="ARBA" id="ARBA00022723"/>
    </source>
</evidence>
<dbReference type="SUPFAM" id="SSF55957">
    <property type="entry name" value="Phosphoglucomutase, C-terminal domain"/>
    <property type="match status" value="1"/>
</dbReference>
<dbReference type="InterPro" id="IPR005841">
    <property type="entry name" value="Alpha-D-phosphohexomutase_SF"/>
</dbReference>
<dbReference type="InterPro" id="IPR005845">
    <property type="entry name" value="A-D-PHexomutase_a/b/a-II"/>
</dbReference>
<comment type="cofactor">
    <cofactor evidence="1">
        <name>Mg(2+)</name>
        <dbReference type="ChEBI" id="CHEBI:18420"/>
    </cofactor>
</comment>
<evidence type="ECO:0000256" key="6">
    <source>
        <dbReference type="ARBA" id="ARBA00023235"/>
    </source>
</evidence>
<keyword evidence="6 11" id="KW-0413">Isomerase</keyword>
<organism evidence="11">
    <name type="scientific">metagenome</name>
    <dbReference type="NCBI Taxonomy" id="256318"/>
    <lineage>
        <taxon>unclassified sequences</taxon>
        <taxon>metagenomes</taxon>
    </lineage>
</organism>
<dbReference type="NCBIfam" id="NF046027">
    <property type="entry name" value="PhglucPhmanMutPgmG"/>
    <property type="match status" value="1"/>
</dbReference>
<dbReference type="EMBL" id="UIDG01000039">
    <property type="protein sequence ID" value="SUS04583.1"/>
    <property type="molecule type" value="Genomic_DNA"/>
</dbReference>
<feature type="domain" description="Alpha-D-phosphohexomutase C-terminal" evidence="7">
    <location>
        <begin position="371"/>
        <end position="447"/>
    </location>
</feature>
<feature type="domain" description="Alpha-D-phosphohexomutase alpha/beta/alpha" evidence="9">
    <location>
        <begin position="154"/>
        <end position="251"/>
    </location>
</feature>
<sequence>MALSLDATIFREYDIRGIVGKTLPVEGMRLIGRAFGTVVRRAGGRTVAVGYDGRLSSPELEGILVEGLREAGVDVTRIGCGPSPMLYFATHHLGTDAGMMVTGSHNPPDYNGIKMVLMNKPFFGDAIQSLAALVRSGDFESGQGTVTATDIREAYVSRLVQDTQGNKPLRVAWDPGNGASGVLLQALCDRLPGHHVIINEAVDGNFPAHHPDPTVEENLEQLKVAVAQHQCDLGIAFDGDGDRIGVIDAKGRVIWGDQLLVILASDVLARRPGATIIADVKSSQVFFDEITRLGGTALMSRTGHSLIKTMMAETGAALAGEMSGHIFFADGYYGFDDAPYAAVRLLSTLSRAGKPLTALRDAMPQLVNTPELRIDCAEERKFLVVEEVRARLRDQPGVTVHAIDGVRVTTADGWWLLRSSNTQPVLVGRCEAADAAALQRLKDALAEQLRLSEVDASAVA</sequence>
<proteinExistence type="inferred from homology"/>
<evidence type="ECO:0000256" key="3">
    <source>
        <dbReference type="ARBA" id="ARBA00022553"/>
    </source>
</evidence>
<dbReference type="Pfam" id="PF02880">
    <property type="entry name" value="PGM_PMM_III"/>
    <property type="match status" value="1"/>
</dbReference>
<dbReference type="PROSITE" id="PS00710">
    <property type="entry name" value="PGM_PMM"/>
    <property type="match status" value="1"/>
</dbReference>
<evidence type="ECO:0000259" key="7">
    <source>
        <dbReference type="Pfam" id="PF00408"/>
    </source>
</evidence>
<dbReference type="GO" id="GO:0004615">
    <property type="term" value="F:phosphomannomutase activity"/>
    <property type="evidence" value="ECO:0007669"/>
    <property type="project" value="UniProtKB-EC"/>
</dbReference>
<dbReference type="CDD" id="cd03089">
    <property type="entry name" value="PMM_PGM"/>
    <property type="match status" value="1"/>
</dbReference>
<keyword evidence="4" id="KW-0479">Metal-binding</keyword>
<dbReference type="PANTHER" id="PTHR43771:SF2">
    <property type="entry name" value="PHOSPHOMANNOMUTASE_PHOSPHOGLUCOMUTASE"/>
    <property type="match status" value="1"/>
</dbReference>
<dbReference type="InterPro" id="IPR005843">
    <property type="entry name" value="A-D-PHexomutase_C"/>
</dbReference>
<dbReference type="InterPro" id="IPR016066">
    <property type="entry name" value="A-D-PHexomutase_CS"/>
</dbReference>
<dbReference type="InterPro" id="IPR036900">
    <property type="entry name" value="A-D-PHexomutase_C_sf"/>
</dbReference>
<evidence type="ECO:0000256" key="2">
    <source>
        <dbReference type="ARBA" id="ARBA00010231"/>
    </source>
</evidence>
<name>A0A380T8W1_9ZZZZ</name>
<protein>
    <submittedName>
        <fullName evidence="11">Phosphomannomutase</fullName>
        <ecNumber evidence="11">5.4.2.8</ecNumber>
    </submittedName>
</protein>
<evidence type="ECO:0000256" key="5">
    <source>
        <dbReference type="ARBA" id="ARBA00022842"/>
    </source>
</evidence>
<dbReference type="GO" id="GO:0005975">
    <property type="term" value="P:carbohydrate metabolic process"/>
    <property type="evidence" value="ECO:0007669"/>
    <property type="project" value="InterPro"/>
</dbReference>
<dbReference type="InterPro" id="IPR016055">
    <property type="entry name" value="A-D-PHexomutase_a/b/a-I/II/III"/>
</dbReference>
<dbReference type="PRINTS" id="PR00509">
    <property type="entry name" value="PGMPMM"/>
</dbReference>
<accession>A0A380T8W1</accession>
<dbReference type="Gene3D" id="3.30.310.50">
    <property type="entry name" value="Alpha-D-phosphohexomutase, C-terminal domain"/>
    <property type="match status" value="1"/>
</dbReference>
<dbReference type="SUPFAM" id="SSF53738">
    <property type="entry name" value="Phosphoglucomutase, first 3 domains"/>
    <property type="match status" value="3"/>
</dbReference>
<evidence type="ECO:0000259" key="8">
    <source>
        <dbReference type="Pfam" id="PF02878"/>
    </source>
</evidence>
<evidence type="ECO:0000259" key="9">
    <source>
        <dbReference type="Pfam" id="PF02879"/>
    </source>
</evidence>
<evidence type="ECO:0000259" key="10">
    <source>
        <dbReference type="Pfam" id="PF02880"/>
    </source>
</evidence>
<keyword evidence="5" id="KW-0460">Magnesium</keyword>
<keyword evidence="3" id="KW-0597">Phosphoprotein</keyword>
<dbReference type="GO" id="GO:0000287">
    <property type="term" value="F:magnesium ion binding"/>
    <property type="evidence" value="ECO:0007669"/>
    <property type="project" value="InterPro"/>
</dbReference>
<dbReference type="Pfam" id="PF00408">
    <property type="entry name" value="PGM_PMM_IV"/>
    <property type="match status" value="1"/>
</dbReference>
<comment type="similarity">
    <text evidence="2">Belongs to the phosphohexose mutase family.</text>
</comment>
<evidence type="ECO:0000313" key="11">
    <source>
        <dbReference type="EMBL" id="SUS04583.1"/>
    </source>
</evidence>
<reference evidence="11" key="1">
    <citation type="submission" date="2018-07" db="EMBL/GenBank/DDBJ databases">
        <authorList>
            <person name="Quirk P.G."/>
            <person name="Krulwich T.A."/>
        </authorList>
    </citation>
    <scope>NUCLEOTIDE SEQUENCE</scope>
</reference>
<evidence type="ECO:0000256" key="1">
    <source>
        <dbReference type="ARBA" id="ARBA00001946"/>
    </source>
</evidence>
<dbReference type="InterPro" id="IPR005846">
    <property type="entry name" value="A-D-PHexomutase_a/b/a-III"/>
</dbReference>
<feature type="domain" description="Alpha-D-phosphohexomutase alpha/beta/alpha" evidence="8">
    <location>
        <begin position="9"/>
        <end position="138"/>
    </location>
</feature>
<dbReference type="AlphaFoldDB" id="A0A380T8W1"/>
<dbReference type="Pfam" id="PF02879">
    <property type="entry name" value="PGM_PMM_II"/>
    <property type="match status" value="1"/>
</dbReference>
<dbReference type="EC" id="5.4.2.8" evidence="11"/>
<gene>
    <name evidence="11" type="primary">exoC</name>
    <name evidence="11" type="ORF">DF3PB_1330004</name>
</gene>
<dbReference type="PANTHER" id="PTHR43771">
    <property type="entry name" value="PHOSPHOMANNOMUTASE"/>
    <property type="match status" value="1"/>
</dbReference>